<accession>A0AAF0DUQ9</accession>
<evidence type="ECO:0000256" key="1">
    <source>
        <dbReference type="ARBA" id="ARBA00004477"/>
    </source>
</evidence>
<comment type="pathway">
    <text evidence="2">Protein modification; protein glycosylation.</text>
</comment>
<dbReference type="EMBL" id="CP119953">
    <property type="protein sequence ID" value="WFC96126.1"/>
    <property type="molecule type" value="Genomic_DNA"/>
</dbReference>
<dbReference type="EC" id="2.4.1.267" evidence="4"/>
<evidence type="ECO:0000256" key="3">
    <source>
        <dbReference type="ARBA" id="ARBA00008715"/>
    </source>
</evidence>
<dbReference type="InterPro" id="IPR004856">
    <property type="entry name" value="Glyco_trans_ALG6/ALG8"/>
</dbReference>
<reference evidence="14" key="1">
    <citation type="submission" date="2023-03" db="EMBL/GenBank/DDBJ databases">
        <title>Mating type loci evolution in Malassezia.</title>
        <authorList>
            <person name="Coelho M.A."/>
        </authorList>
    </citation>
    <scope>NUCLEOTIDE SEQUENCE</scope>
    <source>
        <strain evidence="14">CBS 14135</strain>
    </source>
</reference>
<keyword evidence="6 14" id="KW-0808">Transferase</keyword>
<evidence type="ECO:0000313" key="15">
    <source>
        <dbReference type="Proteomes" id="UP001216638"/>
    </source>
</evidence>
<feature type="compositionally biased region" description="Basic and acidic residues" evidence="12">
    <location>
        <begin position="681"/>
        <end position="690"/>
    </location>
</feature>
<evidence type="ECO:0000256" key="2">
    <source>
        <dbReference type="ARBA" id="ARBA00004922"/>
    </source>
</evidence>
<feature type="compositionally biased region" description="Low complexity" evidence="12">
    <location>
        <begin position="209"/>
        <end position="222"/>
    </location>
</feature>
<evidence type="ECO:0000313" key="14">
    <source>
        <dbReference type="EMBL" id="WFC96126.1"/>
    </source>
</evidence>
<feature type="region of interest" description="Disordered" evidence="12">
    <location>
        <begin position="647"/>
        <end position="724"/>
    </location>
</feature>
<evidence type="ECO:0000256" key="9">
    <source>
        <dbReference type="ARBA" id="ARBA00022989"/>
    </source>
</evidence>
<keyword evidence="15" id="KW-1185">Reference proteome</keyword>
<dbReference type="GO" id="GO:0005789">
    <property type="term" value="C:endoplasmic reticulum membrane"/>
    <property type="evidence" value="ECO:0007669"/>
    <property type="project" value="UniProtKB-SubCell"/>
</dbReference>
<feature type="transmembrane region" description="Helical" evidence="13">
    <location>
        <begin position="733"/>
        <end position="753"/>
    </location>
</feature>
<gene>
    <name evidence="14" type="primary">ALG6</name>
    <name evidence="14" type="ORF">MBRA1_002782</name>
</gene>
<feature type="transmembrane region" description="Helical" evidence="13">
    <location>
        <begin position="876"/>
        <end position="896"/>
    </location>
</feature>
<feature type="region of interest" description="Disordered" evidence="12">
    <location>
        <begin position="209"/>
        <end position="231"/>
    </location>
</feature>
<keyword evidence="9 13" id="KW-1133">Transmembrane helix</keyword>
<feature type="compositionally biased region" description="Basic and acidic residues" evidence="12">
    <location>
        <begin position="58"/>
        <end position="74"/>
    </location>
</feature>
<comment type="subcellular location">
    <subcellularLocation>
        <location evidence="1">Endoplasmic reticulum membrane</location>
        <topology evidence="1">Multi-pass membrane protein</topology>
    </subcellularLocation>
</comment>
<dbReference type="GO" id="GO:0042281">
    <property type="term" value="F:dolichyl pyrophosphate Man9GlcNAc2 alpha-1,3-glucosyltransferase activity"/>
    <property type="evidence" value="ECO:0007669"/>
    <property type="project" value="UniProtKB-EC"/>
</dbReference>
<feature type="region of interest" description="Disordered" evidence="12">
    <location>
        <begin position="96"/>
        <end position="128"/>
    </location>
</feature>
<keyword evidence="8" id="KW-0256">Endoplasmic reticulum</keyword>
<keyword evidence="5 14" id="KW-0328">Glycosyltransferase</keyword>
<feature type="transmembrane region" description="Helical" evidence="13">
    <location>
        <begin position="526"/>
        <end position="548"/>
    </location>
</feature>
<evidence type="ECO:0000256" key="13">
    <source>
        <dbReference type="SAM" id="Phobius"/>
    </source>
</evidence>
<evidence type="ECO:0000256" key="12">
    <source>
        <dbReference type="SAM" id="MobiDB-lite"/>
    </source>
</evidence>
<evidence type="ECO:0000256" key="11">
    <source>
        <dbReference type="ARBA" id="ARBA00032921"/>
    </source>
</evidence>
<feature type="transmembrane region" description="Helical" evidence="13">
    <location>
        <begin position="811"/>
        <end position="833"/>
    </location>
</feature>
<feature type="transmembrane region" description="Helical" evidence="13">
    <location>
        <begin position="840"/>
        <end position="861"/>
    </location>
</feature>
<organism evidence="14 15">
    <name type="scientific">Malassezia brasiliensis</name>
    <dbReference type="NCBI Taxonomy" id="1821822"/>
    <lineage>
        <taxon>Eukaryota</taxon>
        <taxon>Fungi</taxon>
        <taxon>Dikarya</taxon>
        <taxon>Basidiomycota</taxon>
        <taxon>Ustilaginomycotina</taxon>
        <taxon>Malasseziomycetes</taxon>
        <taxon>Malasseziales</taxon>
        <taxon>Malasseziaceae</taxon>
        <taxon>Malassezia</taxon>
    </lineage>
</organism>
<keyword evidence="7 13" id="KW-0812">Transmembrane</keyword>
<feature type="transmembrane region" description="Helical" evidence="13">
    <location>
        <begin position="593"/>
        <end position="619"/>
    </location>
</feature>
<dbReference type="Pfam" id="PF03155">
    <property type="entry name" value="Alg6_Alg8"/>
    <property type="match status" value="3"/>
</dbReference>
<evidence type="ECO:0000256" key="4">
    <source>
        <dbReference type="ARBA" id="ARBA00011937"/>
    </source>
</evidence>
<dbReference type="PANTHER" id="PTHR12413">
    <property type="entry name" value="DOLICHYL GLYCOSYLTRANSFERASE"/>
    <property type="match status" value="1"/>
</dbReference>
<sequence length="919" mass="98589">MVGKTSGARGDAVDADADIDRTADIPLGVVRPRTRPPRDKPSTSSLGSSTRPPSQRSHRPDVGRRLAHIPDRDNAPSSASHRSNVAAWLARDAGAPAAAPASRTGRMRQERAPSVASHRHRADDTASVRERISHADRAEVLSAKALSSSSRLLRPGRTEYAPLFADAGPDAAKTWERVAHWRERHAHAPVADSVPLSLRKSTSFLQGAARAAEAPTAGPAQRTGPAAEAARTSARRMAPAAAWHNADSPLRNVLRWLGDEDMAWAVGWLGLGALLLVKALVALGGYSGRATPPMYGDLEAQRHWMELTLHLPPREWYTYDLPYWGLDYPPLTAWVSWACGWVATRFAALRPSFALDTSRGAESPALIVFLRASVWVLEALVYVPAVNVFLERRLAGRSSRARDVARYTVLLQPALLLVDHGHFQYNSVMLGLSTLSFALLYSKLPNVHVGASGAVPSDATAAASVQRLLLDSLSRQISYEYVLAAVFFSLSLCFKQMALYYAPAVFAIMLGRCVGLAHTAHPARGAWLFVGLAAATTAVFLLAFLPWVQDASSLRQCLVRIFPLARGLFEDKVANVWCALSVLPVGQYKLHRALSVATLAQLSLGATLVALLPGCVLLFRASTATVRLESIQDDAQAAQVVERVRQRSGTSVASGRGPASQRARSVRESVAAPSAAASAHESSRGSDRRSATSGSLFAGSTSTWVAGGAPRPRPVVPTPAAAPRAPSASLSPAAALLPYTLLSTSLAFFLLGFQTHEKSVLLPLLPLTLLMTTKGDRTGAGAAQDDWEWAVLANNAGMFGMLPLLRRDGQALAALVCTAAWNWLIGYAPWAALATTRRTWVAWLSAAMHAAIAVLLVLEAVVPRCAGGLLRRYPDVFPVLTVLLVTPVLVLVYAWAMKKQVTIAFAHGLIPLSRKKHVL</sequence>
<dbReference type="PANTHER" id="PTHR12413:SF1">
    <property type="entry name" value="DOLICHYL PYROPHOSPHATE MAN9GLCNAC2 ALPHA-1,3-GLUCOSYLTRANSFERASE"/>
    <property type="match status" value="1"/>
</dbReference>
<feature type="compositionally biased region" description="Low complexity" evidence="12">
    <location>
        <begin position="659"/>
        <end position="680"/>
    </location>
</feature>
<proteinExistence type="inferred from homology"/>
<name>A0AAF0DUQ9_9BASI</name>
<evidence type="ECO:0000256" key="6">
    <source>
        <dbReference type="ARBA" id="ARBA00022679"/>
    </source>
</evidence>
<evidence type="ECO:0000256" key="10">
    <source>
        <dbReference type="ARBA" id="ARBA00023136"/>
    </source>
</evidence>
<feature type="region of interest" description="Disordered" evidence="12">
    <location>
        <begin position="1"/>
        <end position="83"/>
    </location>
</feature>
<keyword evidence="10 13" id="KW-0472">Membrane</keyword>
<protein>
    <recommendedName>
        <fullName evidence="4">dolichyl-P-Glc:Man9GlcNAc2-PP-dolichol alpha-1,3-glucosyltransferase</fullName>
        <ecNumber evidence="4">2.4.1.267</ecNumber>
    </recommendedName>
    <alternativeName>
        <fullName evidence="11">Dol-P-Glc:Man(9)GlcNAc(2)-PP-Dol alpha-1,3-glucosyltransferase</fullName>
    </alternativeName>
</protein>
<feature type="compositionally biased region" description="Polar residues" evidence="12">
    <location>
        <begin position="691"/>
        <end position="704"/>
    </location>
</feature>
<evidence type="ECO:0000256" key="8">
    <source>
        <dbReference type="ARBA" id="ARBA00022824"/>
    </source>
</evidence>
<comment type="similarity">
    <text evidence="3">Belongs to the ALG6/ALG8 glucosyltransferase family.</text>
</comment>
<evidence type="ECO:0000256" key="5">
    <source>
        <dbReference type="ARBA" id="ARBA00022676"/>
    </source>
</evidence>
<evidence type="ECO:0000256" key="7">
    <source>
        <dbReference type="ARBA" id="ARBA00022692"/>
    </source>
</evidence>
<feature type="transmembrane region" description="Helical" evidence="13">
    <location>
        <begin position="500"/>
        <end position="519"/>
    </location>
</feature>
<dbReference type="Proteomes" id="UP001216638">
    <property type="component" value="Chromosome 3"/>
</dbReference>
<dbReference type="AlphaFoldDB" id="A0AAF0DUQ9"/>
<feature type="compositionally biased region" description="Polar residues" evidence="12">
    <location>
        <begin position="42"/>
        <end position="55"/>
    </location>
</feature>